<gene>
    <name evidence="1" type="ORF">H8S64_14635</name>
</gene>
<dbReference type="RefSeq" id="WP_186976975.1">
    <property type="nucleotide sequence ID" value="NZ_JACOOH010000006.1"/>
</dbReference>
<accession>A0ABR7D354</accession>
<evidence type="ECO:0000313" key="2">
    <source>
        <dbReference type="Proteomes" id="UP000646484"/>
    </source>
</evidence>
<organism evidence="1 2">
    <name type="scientific">Butyricimonas hominis</name>
    <dbReference type="NCBI Taxonomy" id="2763032"/>
    <lineage>
        <taxon>Bacteria</taxon>
        <taxon>Pseudomonadati</taxon>
        <taxon>Bacteroidota</taxon>
        <taxon>Bacteroidia</taxon>
        <taxon>Bacteroidales</taxon>
        <taxon>Odoribacteraceae</taxon>
        <taxon>Butyricimonas</taxon>
    </lineage>
</organism>
<reference evidence="1 2" key="1">
    <citation type="submission" date="2020-08" db="EMBL/GenBank/DDBJ databases">
        <title>Genome public.</title>
        <authorList>
            <person name="Liu C."/>
            <person name="Sun Q."/>
        </authorList>
    </citation>
    <scope>NUCLEOTIDE SEQUENCE [LARGE SCALE GENOMIC DNA]</scope>
    <source>
        <strain evidence="1 2">NSJ-56</strain>
    </source>
</reference>
<name>A0ABR7D354_9BACT</name>
<sequence length="230" mass="25084">MAEFVNPVGKIRGKYGNVIGYVRPDGKNCCRSASLKRKSGGEPQKRQSMAFGTVAGRKQWLMNIIRVGFPGGNGYAKGFNGFTGANVASAVTVEKIDPGKPVSNRKKAEKEFTGTIDYRKLRVAAGQLVTPVVGVEVDAENRKVVFTHEGMPVESVDCFADDKVYGVILFVPKRRCRLQELGTRGETFVASMEFPNQAETDGLFVYVFAGRADGKDTSDSVCVWEPEDKG</sequence>
<protein>
    <recommendedName>
        <fullName evidence="3">DUF4469 domain-containing protein</fullName>
    </recommendedName>
</protein>
<proteinExistence type="predicted"/>
<keyword evidence="2" id="KW-1185">Reference proteome</keyword>
<dbReference type="EMBL" id="JACOOH010000006">
    <property type="protein sequence ID" value="MBC5622334.1"/>
    <property type="molecule type" value="Genomic_DNA"/>
</dbReference>
<dbReference type="Proteomes" id="UP000646484">
    <property type="component" value="Unassembled WGS sequence"/>
</dbReference>
<evidence type="ECO:0008006" key="3">
    <source>
        <dbReference type="Google" id="ProtNLM"/>
    </source>
</evidence>
<evidence type="ECO:0000313" key="1">
    <source>
        <dbReference type="EMBL" id="MBC5622334.1"/>
    </source>
</evidence>
<comment type="caution">
    <text evidence="1">The sequence shown here is derived from an EMBL/GenBank/DDBJ whole genome shotgun (WGS) entry which is preliminary data.</text>
</comment>